<dbReference type="EMBL" id="JAFIQS010000006">
    <property type="protein sequence ID" value="KAG5168184.1"/>
    <property type="molecule type" value="Genomic_DNA"/>
</dbReference>
<accession>A0A8H8CKM2</accession>
<feature type="transmembrane region" description="Helical" evidence="1">
    <location>
        <begin position="408"/>
        <end position="432"/>
    </location>
</feature>
<keyword evidence="1" id="KW-1133">Transmembrane helix</keyword>
<feature type="transmembrane region" description="Helical" evidence="1">
    <location>
        <begin position="358"/>
        <end position="376"/>
    </location>
</feature>
<feature type="transmembrane region" description="Helical" evidence="1">
    <location>
        <begin position="333"/>
        <end position="352"/>
    </location>
</feature>
<organism evidence="2">
    <name type="scientific">Psilocybe cubensis</name>
    <name type="common">Psychedelic mushroom</name>
    <name type="synonym">Stropharia cubensis</name>
    <dbReference type="NCBI Taxonomy" id="181762"/>
    <lineage>
        <taxon>Eukaryota</taxon>
        <taxon>Fungi</taxon>
        <taxon>Dikarya</taxon>
        <taxon>Basidiomycota</taxon>
        <taxon>Agaricomycotina</taxon>
        <taxon>Agaricomycetes</taxon>
        <taxon>Agaricomycetidae</taxon>
        <taxon>Agaricales</taxon>
        <taxon>Agaricineae</taxon>
        <taxon>Strophariaceae</taxon>
        <taxon>Psilocybe</taxon>
    </lineage>
</organism>
<comment type="caution">
    <text evidence="2">The sequence shown here is derived from an EMBL/GenBank/DDBJ whole genome shotgun (WGS) entry which is preliminary data.</text>
</comment>
<evidence type="ECO:0008006" key="3">
    <source>
        <dbReference type="Google" id="ProtNLM"/>
    </source>
</evidence>
<sequence>MQSPPFAGQNSKHGVAFGTLRPIVAQQSGRYAVTKKVQRASTVIEPGMFLSTCDASPTYLPAHWLPFIHPEGKLYFHRNTGLSVVTDEYLYNSEVGERICAWASLVEKMALDKGFLLPSGVVELFLQLDGNDCNYYFIDRYTQAIFWLEQYDTTEVGVHPTISSSHLKLALQIQYWAHVENFCMHVGGLHPRCLEDLILVFSHALADTLTSKFSTFPYEAKDCEKFLNLLTASRDRIHDGYTVSYVARLWGIVVYNRYETHFGQEQSRLSRDASILVEAETESRWSQSLVSALTFNSSERYSRRLNEIYNDKFVYGSDWNSFMASCISGWQKVAGGSIAILLLHMFCFFLPVYPVLAYTSSSLAALAFISSAYLIYRHDGLDTSGAASAHDFLSNVCSSRFKFQGVALAYALPRTFFMSSSLSAFLQVLFVICQYFRIVSAAACLGVIFAVILAIHLAISETKLPNPLNLTRLFVPKDEAAMV</sequence>
<protein>
    <recommendedName>
        <fullName evidence="3">Transmembrane protein</fullName>
    </recommendedName>
</protein>
<keyword evidence="1" id="KW-0472">Membrane</keyword>
<evidence type="ECO:0000313" key="2">
    <source>
        <dbReference type="EMBL" id="KAG5168184.1"/>
    </source>
</evidence>
<dbReference type="AlphaFoldDB" id="A0A8H8CKM2"/>
<reference evidence="2" key="1">
    <citation type="submission" date="2021-02" db="EMBL/GenBank/DDBJ databases">
        <title>Psilocybe cubensis genome.</title>
        <authorList>
            <person name="Mckernan K.J."/>
            <person name="Crawford S."/>
            <person name="Trippe A."/>
            <person name="Kane L.T."/>
            <person name="Mclaughlin S."/>
        </authorList>
    </citation>
    <scope>NUCLEOTIDE SEQUENCE [LARGE SCALE GENOMIC DNA]</scope>
    <source>
        <strain evidence="2">MGC-MH-2018</strain>
    </source>
</reference>
<keyword evidence="1" id="KW-0812">Transmembrane</keyword>
<name>A0A8H8CKM2_PSICU</name>
<evidence type="ECO:0000256" key="1">
    <source>
        <dbReference type="SAM" id="Phobius"/>
    </source>
</evidence>
<feature type="transmembrane region" description="Helical" evidence="1">
    <location>
        <begin position="438"/>
        <end position="459"/>
    </location>
</feature>
<gene>
    <name evidence="2" type="ORF">JR316_006779</name>
</gene>
<proteinExistence type="predicted"/>